<protein>
    <recommendedName>
        <fullName evidence="11">Zinc metalloprotease</fullName>
        <ecNumber evidence="11">3.4.24.-</ecNumber>
    </recommendedName>
</protein>
<name>A0A212JPU3_9DELT</name>
<dbReference type="Gene3D" id="2.30.42.10">
    <property type="match status" value="1"/>
</dbReference>
<feature type="transmembrane region" description="Helical" evidence="11">
    <location>
        <begin position="346"/>
        <end position="364"/>
    </location>
</feature>
<keyword evidence="7 11" id="KW-0862">Zinc</keyword>
<dbReference type="NCBIfam" id="TIGR00054">
    <property type="entry name" value="RIP metalloprotease RseP"/>
    <property type="match status" value="1"/>
</dbReference>
<gene>
    <name evidence="13" type="ORF">KL86DPRO_11963</name>
</gene>
<evidence type="ECO:0000256" key="1">
    <source>
        <dbReference type="ARBA" id="ARBA00001947"/>
    </source>
</evidence>
<keyword evidence="11" id="KW-0479">Metal-binding</keyword>
<dbReference type="InterPro" id="IPR001478">
    <property type="entry name" value="PDZ"/>
</dbReference>
<keyword evidence="9 11" id="KW-0482">Metalloprotease</keyword>
<evidence type="ECO:0000256" key="6">
    <source>
        <dbReference type="ARBA" id="ARBA00022801"/>
    </source>
</evidence>
<dbReference type="CDD" id="cd06163">
    <property type="entry name" value="S2P-M50_PDZ_RseP-like"/>
    <property type="match status" value="1"/>
</dbReference>
<evidence type="ECO:0000256" key="11">
    <source>
        <dbReference type="RuleBase" id="RU362031"/>
    </source>
</evidence>
<evidence type="ECO:0000256" key="5">
    <source>
        <dbReference type="ARBA" id="ARBA00022692"/>
    </source>
</evidence>
<dbReference type="SMART" id="SM00228">
    <property type="entry name" value="PDZ"/>
    <property type="match status" value="1"/>
</dbReference>
<dbReference type="EC" id="3.4.24.-" evidence="11"/>
<dbReference type="GO" id="GO:0006508">
    <property type="term" value="P:proteolysis"/>
    <property type="evidence" value="ECO:0007669"/>
    <property type="project" value="UniProtKB-KW"/>
</dbReference>
<keyword evidence="6 11" id="KW-0378">Hydrolase</keyword>
<proteinExistence type="inferred from homology"/>
<dbReference type="GO" id="GO:0016020">
    <property type="term" value="C:membrane"/>
    <property type="evidence" value="ECO:0007669"/>
    <property type="project" value="UniProtKB-SubCell"/>
</dbReference>
<dbReference type="GO" id="GO:0046872">
    <property type="term" value="F:metal ion binding"/>
    <property type="evidence" value="ECO:0007669"/>
    <property type="project" value="UniProtKB-KW"/>
</dbReference>
<evidence type="ECO:0000256" key="4">
    <source>
        <dbReference type="ARBA" id="ARBA00022670"/>
    </source>
</evidence>
<dbReference type="PANTHER" id="PTHR42837">
    <property type="entry name" value="REGULATOR OF SIGMA-E PROTEASE RSEP"/>
    <property type="match status" value="1"/>
</dbReference>
<feature type="transmembrane region" description="Helical" evidence="11">
    <location>
        <begin position="112"/>
        <end position="133"/>
    </location>
</feature>
<keyword evidence="4 13" id="KW-0645">Protease</keyword>
<evidence type="ECO:0000256" key="10">
    <source>
        <dbReference type="ARBA" id="ARBA00023136"/>
    </source>
</evidence>
<feature type="domain" description="PDZ" evidence="12">
    <location>
        <begin position="129"/>
        <end position="200"/>
    </location>
</feature>
<dbReference type="GO" id="GO:0004222">
    <property type="term" value="F:metalloendopeptidase activity"/>
    <property type="evidence" value="ECO:0007669"/>
    <property type="project" value="InterPro"/>
</dbReference>
<evidence type="ECO:0000256" key="7">
    <source>
        <dbReference type="ARBA" id="ARBA00022833"/>
    </source>
</evidence>
<feature type="transmembrane region" description="Helical" evidence="11">
    <location>
        <begin position="12"/>
        <end position="34"/>
    </location>
</feature>
<organism evidence="13">
    <name type="scientific">uncultured delta proteobacterium</name>
    <dbReference type="NCBI Taxonomy" id="34034"/>
    <lineage>
        <taxon>Bacteria</taxon>
        <taxon>Deltaproteobacteria</taxon>
        <taxon>environmental samples</taxon>
    </lineage>
</organism>
<dbReference type="Pfam" id="PF02163">
    <property type="entry name" value="Peptidase_M50"/>
    <property type="match status" value="1"/>
</dbReference>
<keyword evidence="8 11" id="KW-1133">Transmembrane helix</keyword>
<dbReference type="InterPro" id="IPR008915">
    <property type="entry name" value="Peptidase_M50"/>
</dbReference>
<dbReference type="PANTHER" id="PTHR42837:SF2">
    <property type="entry name" value="MEMBRANE METALLOPROTEASE ARASP2, CHLOROPLASTIC-RELATED"/>
    <property type="match status" value="1"/>
</dbReference>
<evidence type="ECO:0000313" key="13">
    <source>
        <dbReference type="EMBL" id="SBW01410.1"/>
    </source>
</evidence>
<dbReference type="InterPro" id="IPR041489">
    <property type="entry name" value="PDZ_6"/>
</dbReference>
<comment type="similarity">
    <text evidence="3 11">Belongs to the peptidase M50B family.</text>
</comment>
<sequence>MDLPPVTAAIGFVSLDAAYSFLAIILVLGGLIFFHELGHFLAAKAFRVGVKTFSLGFGPRLFGIKKGATDYQVAVFPLGGFVSMVGEADPADIPAPFTEKDSFALRSPWQRLIIIIAGPLFNLVLAWFLYWGIFYAHGQEFLIPEVGTISQNSPAMQAGLQPKDRILAVNGLAIDRWDQLVESVMESKGAAMALTVRRGGETLVVTATPSPFERKTLFGENKTSWAIGLGPSYAKGTVRFGFLEAGVRGVDHAVMVTKLIGESIVKMFERVVPLESMGGPIRIAKEIHQQAQSGSITGLLLLAAFISLNLGLLNLLPIPVLDGGHIVFLFFEMIRRKPASERFQEFTIRIGVALLLGLMVFVTYNDISKWIQGEL</sequence>
<comment type="subcellular location">
    <subcellularLocation>
        <location evidence="2">Membrane</location>
        <topology evidence="2">Multi-pass membrane protein</topology>
    </subcellularLocation>
</comment>
<accession>A0A212JPU3</accession>
<keyword evidence="5 11" id="KW-0812">Transmembrane</keyword>
<feature type="transmembrane region" description="Helical" evidence="11">
    <location>
        <begin position="291"/>
        <end position="310"/>
    </location>
</feature>
<keyword evidence="10 11" id="KW-0472">Membrane</keyword>
<evidence type="ECO:0000259" key="12">
    <source>
        <dbReference type="SMART" id="SM00228"/>
    </source>
</evidence>
<dbReference type="CDD" id="cd23081">
    <property type="entry name" value="cpPDZ_EcRseP-like"/>
    <property type="match status" value="1"/>
</dbReference>
<evidence type="ECO:0000256" key="2">
    <source>
        <dbReference type="ARBA" id="ARBA00004141"/>
    </source>
</evidence>
<dbReference type="SUPFAM" id="SSF50156">
    <property type="entry name" value="PDZ domain-like"/>
    <property type="match status" value="1"/>
</dbReference>
<evidence type="ECO:0000256" key="9">
    <source>
        <dbReference type="ARBA" id="ARBA00023049"/>
    </source>
</evidence>
<dbReference type="InterPro" id="IPR004387">
    <property type="entry name" value="Pept_M50_Zn"/>
</dbReference>
<dbReference type="Pfam" id="PF17820">
    <property type="entry name" value="PDZ_6"/>
    <property type="match status" value="1"/>
</dbReference>
<dbReference type="AlphaFoldDB" id="A0A212JPU3"/>
<dbReference type="InterPro" id="IPR036034">
    <property type="entry name" value="PDZ_sf"/>
</dbReference>
<reference evidence="13" key="1">
    <citation type="submission" date="2016-04" db="EMBL/GenBank/DDBJ databases">
        <authorList>
            <person name="Evans L.H."/>
            <person name="Alamgir A."/>
            <person name="Owens N."/>
            <person name="Weber N.D."/>
            <person name="Virtaneva K."/>
            <person name="Barbian K."/>
            <person name="Babar A."/>
            <person name="Rosenke K."/>
        </authorList>
    </citation>
    <scope>NUCLEOTIDE SEQUENCE</scope>
    <source>
        <strain evidence="13">86</strain>
    </source>
</reference>
<dbReference type="EMBL" id="FLUQ01000001">
    <property type="protein sequence ID" value="SBW01410.1"/>
    <property type="molecule type" value="Genomic_DNA"/>
</dbReference>
<evidence type="ECO:0000256" key="3">
    <source>
        <dbReference type="ARBA" id="ARBA00007931"/>
    </source>
</evidence>
<evidence type="ECO:0000256" key="8">
    <source>
        <dbReference type="ARBA" id="ARBA00022989"/>
    </source>
</evidence>
<comment type="cofactor">
    <cofactor evidence="1 11">
        <name>Zn(2+)</name>
        <dbReference type="ChEBI" id="CHEBI:29105"/>
    </cofactor>
</comment>